<dbReference type="EMBL" id="VEVO01000005">
    <property type="protein sequence ID" value="KAF0041859.1"/>
    <property type="molecule type" value="Genomic_DNA"/>
</dbReference>
<accession>A0A6A4TAF6</accession>
<evidence type="ECO:0000313" key="2">
    <source>
        <dbReference type="Proteomes" id="UP000438429"/>
    </source>
</evidence>
<protein>
    <submittedName>
        <fullName evidence="1">Uncharacterized protein</fullName>
    </submittedName>
</protein>
<organism evidence="1 2">
    <name type="scientific">Scophthalmus maximus</name>
    <name type="common">Turbot</name>
    <name type="synonym">Psetta maxima</name>
    <dbReference type="NCBI Taxonomy" id="52904"/>
    <lineage>
        <taxon>Eukaryota</taxon>
        <taxon>Metazoa</taxon>
        <taxon>Chordata</taxon>
        <taxon>Craniata</taxon>
        <taxon>Vertebrata</taxon>
        <taxon>Euteleostomi</taxon>
        <taxon>Actinopterygii</taxon>
        <taxon>Neopterygii</taxon>
        <taxon>Teleostei</taxon>
        <taxon>Neoteleostei</taxon>
        <taxon>Acanthomorphata</taxon>
        <taxon>Carangaria</taxon>
        <taxon>Pleuronectiformes</taxon>
        <taxon>Pleuronectoidei</taxon>
        <taxon>Scophthalmidae</taxon>
        <taxon>Scophthalmus</taxon>
    </lineage>
</organism>
<comment type="caution">
    <text evidence="1">The sequence shown here is derived from an EMBL/GenBank/DDBJ whole genome shotgun (WGS) entry which is preliminary data.</text>
</comment>
<reference evidence="1 2" key="1">
    <citation type="submission" date="2019-06" db="EMBL/GenBank/DDBJ databases">
        <title>Draft genomes of female and male turbot (Scophthalmus maximus).</title>
        <authorList>
            <person name="Xu H."/>
            <person name="Xu X.-W."/>
            <person name="Shao C."/>
            <person name="Chen S."/>
        </authorList>
    </citation>
    <scope>NUCLEOTIDE SEQUENCE [LARGE SCALE GENOMIC DNA]</scope>
    <source>
        <strain evidence="1">Ysfricsl-2016a</strain>
        <tissue evidence="1">Blood</tissue>
    </source>
</reference>
<evidence type="ECO:0000313" key="1">
    <source>
        <dbReference type="EMBL" id="KAF0041859.1"/>
    </source>
</evidence>
<sequence>MSSYCGFGAPEQLDEFMSNAEVASQHWDAELWRGLVYVHTIRSTANGRCELLQHGPVWRKDFYAEPSKHDGVIATDRAQAGRTVLWRSLPIKRLQFTCSSMSKKWAQTAVSHFP</sequence>
<dbReference type="AlphaFoldDB" id="A0A6A4TAF6"/>
<proteinExistence type="predicted"/>
<name>A0A6A4TAF6_SCOMX</name>
<gene>
    <name evidence="1" type="ORF">F2P81_005391</name>
</gene>
<dbReference type="Proteomes" id="UP000438429">
    <property type="component" value="Unassembled WGS sequence"/>
</dbReference>